<dbReference type="PROSITE" id="PS50850">
    <property type="entry name" value="MFS"/>
    <property type="match status" value="1"/>
</dbReference>
<evidence type="ECO:0000256" key="1">
    <source>
        <dbReference type="ARBA" id="ARBA00004141"/>
    </source>
</evidence>
<evidence type="ECO:0000313" key="11">
    <source>
        <dbReference type="EMBL" id="OBT94387.1"/>
    </source>
</evidence>
<dbReference type="RefSeq" id="XP_018128120.1">
    <property type="nucleotide sequence ID" value="XM_018277150.1"/>
</dbReference>
<sequence length="547" mass="60364">MANLPEKNQDGKLAHEEEDPTLEKHNVVETRVVMGDEAFQQAMLKEPPIPWNAIAIQLYLISLIGFCCSTSNGYDSSLFGNLLNNKAFKDFFHVKNVGIWAGIVTSMNQIGGIAALPFVGPAIDTFGRRIGMIIGGVTITLGVILQGTCVSNRSIGQFMGGRFFMGMGITLIASAGPCYVIEVSHPAYRGVVTGLYNVFWPVGAIVASGASRGSHDMPSPITWTLPVWLQMLFPGIVVVGALFIPESPRWLYTNGKMDQARAFLVKYHGNGNPNSEWVTLQMNEYEQYLELEGADKRWWDYRALFKDRASRYRLMTNCLTALFGQWAGNGVVSYFLSAVLDTAGIKDSVTQGNLFVAMNAVQIIISGIGSLFVDKIGRRPMLFWVNVGCCICWIGVSAAAGIQDKTGSKASSVATVAMIYIFQAVYSFGWTPLQALYPVEVLSFEMRAKGMAFSSLFVNFGTLVNQFGFPVALEKIKWKTYLVFMVWCAVQAGIIWVLMPETKNRTLEELDDIFRAKDPRKASTEKKKLELDANANILAVGRDNEVD</sequence>
<evidence type="ECO:0000256" key="3">
    <source>
        <dbReference type="ARBA" id="ARBA00022448"/>
    </source>
</evidence>
<gene>
    <name evidence="11" type="ORF">VE01_07717</name>
</gene>
<dbReference type="PANTHER" id="PTHR48022">
    <property type="entry name" value="PLASTIDIC GLUCOSE TRANSPORTER 4"/>
    <property type="match status" value="1"/>
</dbReference>
<feature type="transmembrane region" description="Helical" evidence="9">
    <location>
        <begin position="381"/>
        <end position="402"/>
    </location>
</feature>
<evidence type="ECO:0000313" key="12">
    <source>
        <dbReference type="Proteomes" id="UP000091956"/>
    </source>
</evidence>
<organism evidence="11 12">
    <name type="scientific">Pseudogymnoascus verrucosus</name>
    <dbReference type="NCBI Taxonomy" id="342668"/>
    <lineage>
        <taxon>Eukaryota</taxon>
        <taxon>Fungi</taxon>
        <taxon>Dikarya</taxon>
        <taxon>Ascomycota</taxon>
        <taxon>Pezizomycotina</taxon>
        <taxon>Leotiomycetes</taxon>
        <taxon>Thelebolales</taxon>
        <taxon>Thelebolaceae</taxon>
        <taxon>Pseudogymnoascus</taxon>
    </lineage>
</organism>
<feature type="transmembrane region" description="Helical" evidence="9">
    <location>
        <begin position="451"/>
        <end position="469"/>
    </location>
</feature>
<evidence type="ECO:0000256" key="2">
    <source>
        <dbReference type="ARBA" id="ARBA00010992"/>
    </source>
</evidence>
<dbReference type="Gene3D" id="1.20.1250.20">
    <property type="entry name" value="MFS general substrate transporter like domains"/>
    <property type="match status" value="1"/>
</dbReference>
<feature type="transmembrane region" description="Helical" evidence="9">
    <location>
        <begin position="414"/>
        <end position="439"/>
    </location>
</feature>
<feature type="transmembrane region" description="Helical" evidence="9">
    <location>
        <begin position="227"/>
        <end position="244"/>
    </location>
</feature>
<feature type="transmembrane region" description="Helical" evidence="9">
    <location>
        <begin position="314"/>
        <end position="336"/>
    </location>
</feature>
<dbReference type="InterPro" id="IPR036259">
    <property type="entry name" value="MFS_trans_sf"/>
</dbReference>
<protein>
    <recommendedName>
        <fullName evidence="10">Major facilitator superfamily (MFS) profile domain-containing protein</fullName>
    </recommendedName>
</protein>
<keyword evidence="12" id="KW-1185">Reference proteome</keyword>
<feature type="transmembrane region" description="Helical" evidence="9">
    <location>
        <begin position="53"/>
        <end position="74"/>
    </location>
</feature>
<feature type="transmembrane region" description="Helical" evidence="9">
    <location>
        <begin position="187"/>
        <end position="207"/>
    </location>
</feature>
<comment type="subcellular location">
    <subcellularLocation>
        <location evidence="1">Membrane</location>
        <topology evidence="1">Multi-pass membrane protein</topology>
    </subcellularLocation>
</comment>
<feature type="transmembrane region" description="Helical" evidence="9">
    <location>
        <begin position="356"/>
        <end position="374"/>
    </location>
</feature>
<keyword evidence="6 9" id="KW-0472">Membrane</keyword>
<evidence type="ECO:0000256" key="7">
    <source>
        <dbReference type="RuleBase" id="RU003346"/>
    </source>
</evidence>
<dbReference type="SUPFAM" id="SSF103473">
    <property type="entry name" value="MFS general substrate transporter"/>
    <property type="match status" value="1"/>
</dbReference>
<name>A0A1B8GEY5_9PEZI</name>
<evidence type="ECO:0000259" key="10">
    <source>
        <dbReference type="PROSITE" id="PS50850"/>
    </source>
</evidence>
<accession>A0A1B8GEY5</accession>
<proteinExistence type="inferred from homology"/>
<dbReference type="PANTHER" id="PTHR48022:SF13">
    <property type="entry name" value="MAJOR FACILITATOR SUPERFAMILY (MFS) PROFILE DOMAIN-CONTAINING PROTEIN"/>
    <property type="match status" value="1"/>
</dbReference>
<dbReference type="InterPro" id="IPR020846">
    <property type="entry name" value="MFS_dom"/>
</dbReference>
<feature type="transmembrane region" description="Helical" evidence="9">
    <location>
        <begin position="97"/>
        <end position="118"/>
    </location>
</feature>
<dbReference type="OrthoDB" id="6133115at2759"/>
<dbReference type="AlphaFoldDB" id="A0A1B8GEY5"/>
<reference evidence="12" key="2">
    <citation type="journal article" date="2018" name="Nat. Commun.">
        <title>Extreme sensitivity to ultraviolet light in the fungal pathogen causing white-nose syndrome of bats.</title>
        <authorList>
            <person name="Palmer J.M."/>
            <person name="Drees K.P."/>
            <person name="Foster J.T."/>
            <person name="Lindner D.L."/>
        </authorList>
    </citation>
    <scope>NUCLEOTIDE SEQUENCE [LARGE SCALE GENOMIC DNA]</scope>
    <source>
        <strain evidence="12">UAMH 10579</strain>
    </source>
</reference>
<dbReference type="InterPro" id="IPR003663">
    <property type="entry name" value="Sugar/inositol_transpt"/>
</dbReference>
<feature type="compositionally biased region" description="Basic and acidic residues" evidence="8">
    <location>
        <begin position="7"/>
        <end position="21"/>
    </location>
</feature>
<dbReference type="FunFam" id="1.20.1250.20:FF:000134">
    <property type="entry name" value="MFS sugar transporter protein"/>
    <property type="match status" value="1"/>
</dbReference>
<dbReference type="GO" id="GO:0016020">
    <property type="term" value="C:membrane"/>
    <property type="evidence" value="ECO:0007669"/>
    <property type="project" value="UniProtKB-SubCell"/>
</dbReference>
<evidence type="ECO:0000256" key="4">
    <source>
        <dbReference type="ARBA" id="ARBA00022692"/>
    </source>
</evidence>
<dbReference type="InterPro" id="IPR005828">
    <property type="entry name" value="MFS_sugar_transport-like"/>
</dbReference>
<feature type="region of interest" description="Disordered" evidence="8">
    <location>
        <begin position="1"/>
        <end position="21"/>
    </location>
</feature>
<dbReference type="EMBL" id="KV460244">
    <property type="protein sequence ID" value="OBT94387.1"/>
    <property type="molecule type" value="Genomic_DNA"/>
</dbReference>
<feature type="transmembrane region" description="Helical" evidence="9">
    <location>
        <begin position="481"/>
        <end position="499"/>
    </location>
</feature>
<keyword evidence="5 9" id="KW-1133">Transmembrane helix</keyword>
<dbReference type="GeneID" id="28841103"/>
<evidence type="ECO:0000256" key="8">
    <source>
        <dbReference type="SAM" id="MobiDB-lite"/>
    </source>
</evidence>
<dbReference type="Pfam" id="PF00083">
    <property type="entry name" value="Sugar_tr"/>
    <property type="match status" value="1"/>
</dbReference>
<evidence type="ECO:0000256" key="5">
    <source>
        <dbReference type="ARBA" id="ARBA00022989"/>
    </source>
</evidence>
<comment type="similarity">
    <text evidence="2 7">Belongs to the major facilitator superfamily. Sugar transporter (TC 2.A.1.1) family.</text>
</comment>
<evidence type="ECO:0000256" key="9">
    <source>
        <dbReference type="SAM" id="Phobius"/>
    </source>
</evidence>
<dbReference type="Proteomes" id="UP000091956">
    <property type="component" value="Unassembled WGS sequence"/>
</dbReference>
<feature type="transmembrane region" description="Helical" evidence="9">
    <location>
        <begin position="130"/>
        <end position="148"/>
    </location>
</feature>
<evidence type="ECO:0000256" key="6">
    <source>
        <dbReference type="ARBA" id="ARBA00023136"/>
    </source>
</evidence>
<reference evidence="11 12" key="1">
    <citation type="submission" date="2016-03" db="EMBL/GenBank/DDBJ databases">
        <title>Comparative genomics of Pseudogymnoascus destructans, the fungus causing white-nose syndrome of bats.</title>
        <authorList>
            <person name="Palmer J.M."/>
            <person name="Drees K.P."/>
            <person name="Foster J.T."/>
            <person name="Lindner D.L."/>
        </authorList>
    </citation>
    <scope>NUCLEOTIDE SEQUENCE [LARGE SCALE GENOMIC DNA]</scope>
    <source>
        <strain evidence="11 12">UAMH 10579</strain>
    </source>
</reference>
<feature type="transmembrane region" description="Helical" evidence="9">
    <location>
        <begin position="160"/>
        <end position="180"/>
    </location>
</feature>
<dbReference type="GO" id="GO:0005351">
    <property type="term" value="F:carbohydrate:proton symporter activity"/>
    <property type="evidence" value="ECO:0007669"/>
    <property type="project" value="TreeGrafter"/>
</dbReference>
<keyword evidence="4 9" id="KW-0812">Transmembrane</keyword>
<keyword evidence="3 7" id="KW-0813">Transport</keyword>
<dbReference type="InterPro" id="IPR050360">
    <property type="entry name" value="MFS_Sugar_Transporters"/>
</dbReference>
<feature type="domain" description="Major facilitator superfamily (MFS) profile" evidence="10">
    <location>
        <begin position="61"/>
        <end position="503"/>
    </location>
</feature>
<dbReference type="NCBIfam" id="TIGR00879">
    <property type="entry name" value="SP"/>
    <property type="match status" value="1"/>
</dbReference>